<dbReference type="AlphaFoldDB" id="A0A1X6Y805"/>
<dbReference type="EMBL" id="FWFN01000001">
    <property type="protein sequence ID" value="SLN12949.1"/>
    <property type="molecule type" value="Genomic_DNA"/>
</dbReference>
<organism evidence="5 6">
    <name type="scientific">Pseudooceanicola marinus</name>
    <dbReference type="NCBI Taxonomy" id="396013"/>
    <lineage>
        <taxon>Bacteria</taxon>
        <taxon>Pseudomonadati</taxon>
        <taxon>Pseudomonadota</taxon>
        <taxon>Alphaproteobacteria</taxon>
        <taxon>Rhodobacterales</taxon>
        <taxon>Paracoccaceae</taxon>
        <taxon>Pseudooceanicola</taxon>
    </lineage>
</organism>
<reference evidence="5 6" key="1">
    <citation type="submission" date="2017-03" db="EMBL/GenBank/DDBJ databases">
        <authorList>
            <person name="Afonso C.L."/>
            <person name="Miller P.J."/>
            <person name="Scott M.A."/>
            <person name="Spackman E."/>
            <person name="Goraichik I."/>
            <person name="Dimitrov K.M."/>
            <person name="Suarez D.L."/>
            <person name="Swayne D.E."/>
        </authorList>
    </citation>
    <scope>NUCLEOTIDE SEQUENCE [LARGE SCALE GENOMIC DNA]</scope>
    <source>
        <strain evidence="5 6">CECT 7751</strain>
    </source>
</reference>
<keyword evidence="3" id="KW-0804">Transcription</keyword>
<name>A0A1X6Y805_9RHOB</name>
<dbReference type="OrthoDB" id="9814495at2"/>
<dbReference type="RefSeq" id="WP_085886176.1">
    <property type="nucleotide sequence ID" value="NZ_FWFN01000001.1"/>
</dbReference>
<accession>A0A1X6Y805</accession>
<evidence type="ECO:0000313" key="6">
    <source>
        <dbReference type="Proteomes" id="UP000193963"/>
    </source>
</evidence>
<evidence type="ECO:0000259" key="4">
    <source>
        <dbReference type="SMART" id="SM00421"/>
    </source>
</evidence>
<feature type="domain" description="HTH luxR-type" evidence="4">
    <location>
        <begin position="212"/>
        <end position="269"/>
    </location>
</feature>
<dbReference type="PANTHER" id="PTHR44688:SF16">
    <property type="entry name" value="DNA-BINDING TRANSCRIPTIONAL ACTIVATOR DEVR_DOSR"/>
    <property type="match status" value="1"/>
</dbReference>
<dbReference type="PANTHER" id="PTHR44688">
    <property type="entry name" value="DNA-BINDING TRANSCRIPTIONAL ACTIVATOR DEVR_DOSR"/>
    <property type="match status" value="1"/>
</dbReference>
<dbReference type="GO" id="GO:0006355">
    <property type="term" value="P:regulation of DNA-templated transcription"/>
    <property type="evidence" value="ECO:0007669"/>
    <property type="project" value="InterPro"/>
</dbReference>
<dbReference type="Gene3D" id="1.10.10.10">
    <property type="entry name" value="Winged helix-like DNA-binding domain superfamily/Winged helix DNA-binding domain"/>
    <property type="match status" value="1"/>
</dbReference>
<protein>
    <submittedName>
        <fullName evidence="5">Transcriptional regulator NarP</fullName>
    </submittedName>
</protein>
<evidence type="ECO:0000256" key="3">
    <source>
        <dbReference type="ARBA" id="ARBA00023163"/>
    </source>
</evidence>
<proteinExistence type="predicted"/>
<gene>
    <name evidence="5" type="ORF">PSM7751_00253</name>
</gene>
<evidence type="ECO:0000256" key="1">
    <source>
        <dbReference type="ARBA" id="ARBA00023015"/>
    </source>
</evidence>
<dbReference type="InterPro" id="IPR000792">
    <property type="entry name" value="Tscrpt_reg_LuxR_C"/>
</dbReference>
<dbReference type="Proteomes" id="UP000193963">
    <property type="component" value="Unassembled WGS sequence"/>
</dbReference>
<dbReference type="SMART" id="SM00421">
    <property type="entry name" value="HTH_LUXR"/>
    <property type="match status" value="1"/>
</dbReference>
<dbReference type="SUPFAM" id="SSF46894">
    <property type="entry name" value="C-terminal effector domain of the bipartite response regulators"/>
    <property type="match status" value="1"/>
</dbReference>
<dbReference type="InterPro" id="IPR036388">
    <property type="entry name" value="WH-like_DNA-bd_sf"/>
</dbReference>
<sequence length="292" mass="33088">MLQDSLTHPIHDPSHGGDTWKERVFTLWDELADFEASRGHIARNHLLQVLSDLVGATNAEWIGFMKLDEAPEGDPMLGWRPRLVQNCPDDPVASDRIRQAIREMERGEPDQTAITAAQRAGQFRIESLDEMVEATWFEGRGFREYYTDIGRASSLWISIPVCDRAEVHLGLHRGPERPAFGEAERSILRFCLRGLRWFYRQQMLNEGIGVVQSPLTEAERMVLRGLLDGLSEKAIAEVVNQSRHTTHGHVKRIFRKYSVRSRSELMALWLRGSFGPSGKTDCPEATARAAEG</sequence>
<dbReference type="Pfam" id="PF00196">
    <property type="entry name" value="GerE"/>
    <property type="match status" value="1"/>
</dbReference>
<keyword evidence="2" id="KW-0238">DNA-binding</keyword>
<keyword evidence="1" id="KW-0805">Transcription regulation</keyword>
<evidence type="ECO:0000313" key="5">
    <source>
        <dbReference type="EMBL" id="SLN12949.1"/>
    </source>
</evidence>
<keyword evidence="6" id="KW-1185">Reference proteome</keyword>
<dbReference type="InterPro" id="IPR016032">
    <property type="entry name" value="Sig_transdc_resp-reg_C-effctor"/>
</dbReference>
<evidence type="ECO:0000256" key="2">
    <source>
        <dbReference type="ARBA" id="ARBA00023125"/>
    </source>
</evidence>
<dbReference type="GO" id="GO:0003677">
    <property type="term" value="F:DNA binding"/>
    <property type="evidence" value="ECO:0007669"/>
    <property type="project" value="UniProtKB-KW"/>
</dbReference>
<dbReference type="PRINTS" id="PR00038">
    <property type="entry name" value="HTHLUXR"/>
</dbReference>